<dbReference type="SMART" id="SM00267">
    <property type="entry name" value="GGDEF"/>
    <property type="match status" value="1"/>
</dbReference>
<proteinExistence type="predicted"/>
<reference evidence="6" key="1">
    <citation type="submission" date="2022-01" db="EMBL/GenBank/DDBJ databases">
        <authorList>
            <person name="Jo J.-H."/>
            <person name="Im W.-T."/>
        </authorList>
    </citation>
    <scope>NUCLEOTIDE SEQUENCE</scope>
    <source>
        <strain evidence="6">XY25</strain>
    </source>
</reference>
<evidence type="ECO:0000256" key="1">
    <source>
        <dbReference type="ARBA" id="ARBA00012528"/>
    </source>
</evidence>
<evidence type="ECO:0000259" key="4">
    <source>
        <dbReference type="PROSITE" id="PS50113"/>
    </source>
</evidence>
<dbReference type="EMBL" id="JAKLTN010000001">
    <property type="protein sequence ID" value="MCG2575436.1"/>
    <property type="molecule type" value="Genomic_DNA"/>
</dbReference>
<feature type="domain" description="GGDEF" evidence="5">
    <location>
        <begin position="180"/>
        <end position="317"/>
    </location>
</feature>
<dbReference type="InterPro" id="IPR029787">
    <property type="entry name" value="Nucleotide_cyclase"/>
</dbReference>
<dbReference type="InterPro" id="IPR000014">
    <property type="entry name" value="PAS"/>
</dbReference>
<dbReference type="EC" id="2.7.7.65" evidence="1"/>
<dbReference type="Gene3D" id="3.30.70.270">
    <property type="match status" value="1"/>
</dbReference>
<dbReference type="CDD" id="cd00130">
    <property type="entry name" value="PAS"/>
    <property type="match status" value="1"/>
</dbReference>
<dbReference type="InterPro" id="IPR000160">
    <property type="entry name" value="GGDEF_dom"/>
</dbReference>
<name>A0ABS9JX01_9RHOO</name>
<dbReference type="NCBIfam" id="TIGR00254">
    <property type="entry name" value="GGDEF"/>
    <property type="match status" value="1"/>
</dbReference>
<evidence type="ECO:0000313" key="7">
    <source>
        <dbReference type="Proteomes" id="UP001165384"/>
    </source>
</evidence>
<comment type="catalytic activity">
    <reaction evidence="2">
        <text>2 GTP = 3',3'-c-di-GMP + 2 diphosphate</text>
        <dbReference type="Rhea" id="RHEA:24898"/>
        <dbReference type="ChEBI" id="CHEBI:33019"/>
        <dbReference type="ChEBI" id="CHEBI:37565"/>
        <dbReference type="ChEBI" id="CHEBI:58805"/>
        <dbReference type="EC" id="2.7.7.65"/>
    </reaction>
</comment>
<accession>A0ABS9JX01</accession>
<dbReference type="Pfam" id="PF00990">
    <property type="entry name" value="GGDEF"/>
    <property type="match status" value="1"/>
</dbReference>
<dbReference type="Pfam" id="PF13426">
    <property type="entry name" value="PAS_9"/>
    <property type="match status" value="1"/>
</dbReference>
<evidence type="ECO:0000259" key="5">
    <source>
        <dbReference type="PROSITE" id="PS50887"/>
    </source>
</evidence>
<dbReference type="PANTHER" id="PTHR45138">
    <property type="entry name" value="REGULATORY COMPONENTS OF SENSORY TRANSDUCTION SYSTEM"/>
    <property type="match status" value="1"/>
</dbReference>
<gene>
    <name evidence="6" type="ORF">LZ012_00340</name>
</gene>
<dbReference type="RefSeq" id="WP_275706363.1">
    <property type="nucleotide sequence ID" value="NZ_JAKLTN010000001.1"/>
</dbReference>
<dbReference type="SMART" id="SM00091">
    <property type="entry name" value="PAS"/>
    <property type="match status" value="1"/>
</dbReference>
<feature type="domain" description="PAC" evidence="4">
    <location>
        <begin position="95"/>
        <end position="148"/>
    </location>
</feature>
<dbReference type="PROSITE" id="PS50113">
    <property type="entry name" value="PAC"/>
    <property type="match status" value="1"/>
</dbReference>
<dbReference type="SUPFAM" id="SSF55785">
    <property type="entry name" value="PYP-like sensor domain (PAS domain)"/>
    <property type="match status" value="1"/>
</dbReference>
<comment type="caution">
    <text evidence="6">The sequence shown here is derived from an EMBL/GenBank/DDBJ whole genome shotgun (WGS) entry which is preliminary data.</text>
</comment>
<dbReference type="PANTHER" id="PTHR45138:SF9">
    <property type="entry name" value="DIGUANYLATE CYCLASE DGCM-RELATED"/>
    <property type="match status" value="1"/>
</dbReference>
<dbReference type="PROSITE" id="PS50112">
    <property type="entry name" value="PAS"/>
    <property type="match status" value="1"/>
</dbReference>
<keyword evidence="6" id="KW-0808">Transferase</keyword>
<dbReference type="InterPro" id="IPR000700">
    <property type="entry name" value="PAS-assoc_C"/>
</dbReference>
<dbReference type="InterPro" id="IPR050469">
    <property type="entry name" value="Diguanylate_Cyclase"/>
</dbReference>
<organism evidence="6 7">
    <name type="scientific">Dechloromonas hankyongensis</name>
    <dbReference type="NCBI Taxonomy" id="2908002"/>
    <lineage>
        <taxon>Bacteria</taxon>
        <taxon>Pseudomonadati</taxon>
        <taxon>Pseudomonadota</taxon>
        <taxon>Betaproteobacteria</taxon>
        <taxon>Rhodocyclales</taxon>
        <taxon>Azonexaceae</taxon>
        <taxon>Dechloromonas</taxon>
    </lineage>
</organism>
<dbReference type="PROSITE" id="PS50887">
    <property type="entry name" value="GGDEF"/>
    <property type="match status" value="1"/>
</dbReference>
<keyword evidence="6" id="KW-0548">Nucleotidyltransferase</keyword>
<dbReference type="CDD" id="cd01949">
    <property type="entry name" value="GGDEF"/>
    <property type="match status" value="1"/>
</dbReference>
<evidence type="ECO:0000259" key="3">
    <source>
        <dbReference type="PROSITE" id="PS50112"/>
    </source>
</evidence>
<protein>
    <recommendedName>
        <fullName evidence="1">diguanylate cyclase</fullName>
        <ecNumber evidence="1">2.7.7.65</ecNumber>
    </recommendedName>
</protein>
<dbReference type="Gene3D" id="3.30.450.20">
    <property type="entry name" value="PAS domain"/>
    <property type="match status" value="1"/>
</dbReference>
<dbReference type="GO" id="GO:0052621">
    <property type="term" value="F:diguanylate cyclase activity"/>
    <property type="evidence" value="ECO:0007669"/>
    <property type="project" value="UniProtKB-EC"/>
</dbReference>
<evidence type="ECO:0000313" key="6">
    <source>
        <dbReference type="EMBL" id="MCG2575436.1"/>
    </source>
</evidence>
<dbReference type="InterPro" id="IPR035965">
    <property type="entry name" value="PAS-like_dom_sf"/>
</dbReference>
<evidence type="ECO:0000256" key="2">
    <source>
        <dbReference type="ARBA" id="ARBA00034247"/>
    </source>
</evidence>
<feature type="domain" description="PAS" evidence="3">
    <location>
        <begin position="6"/>
        <end position="52"/>
    </location>
</feature>
<dbReference type="SUPFAM" id="SSF55073">
    <property type="entry name" value="Nucleotide cyclase"/>
    <property type="match status" value="1"/>
</dbReference>
<dbReference type="InterPro" id="IPR043128">
    <property type="entry name" value="Rev_trsase/Diguanyl_cyclase"/>
</dbReference>
<dbReference type="Proteomes" id="UP001165384">
    <property type="component" value="Unassembled WGS sequence"/>
</dbReference>
<keyword evidence="7" id="KW-1185">Reference proteome</keyword>
<sequence>MKQTQELSFAVNLMEHLVVPTFVLDAECRVIIWNRACERLTGVAAKEVLGTSDHWRAFYSKPRLCLADILAKGLAADLDKLYAFHTEASEFGHGMKAENWCVMPRIGERLYLAVDAGPIYADDGQLVAVVETLRDMTDYKNAQLALQMQATMDSLTGIANRRSFDEKLEIEWNRAQRNGQPIALILADVDHFKRYNDHYGHVKGDACLKAVAGILQREIFRPGDLVARYGGEEFAVILPGTDLQGARTVAERLRSDMERTALPHVASEVAPWVTMSVGVVSTIPEREMPAAWLVSAADKAMYKSKYGGRNRVSVANGAF</sequence>